<dbReference type="EC" id="2.7.7.19" evidence="2"/>
<organism evidence="8 9">
    <name type="scientific">Marasmius oreades</name>
    <name type="common">fairy-ring Marasmius</name>
    <dbReference type="NCBI Taxonomy" id="181124"/>
    <lineage>
        <taxon>Eukaryota</taxon>
        <taxon>Fungi</taxon>
        <taxon>Dikarya</taxon>
        <taxon>Basidiomycota</taxon>
        <taxon>Agaricomycotina</taxon>
        <taxon>Agaricomycetes</taxon>
        <taxon>Agaricomycetidae</taxon>
        <taxon>Agaricales</taxon>
        <taxon>Marasmiineae</taxon>
        <taxon>Marasmiaceae</taxon>
        <taxon>Marasmius</taxon>
    </lineage>
</organism>
<dbReference type="OrthoDB" id="273917at2759"/>
<evidence type="ECO:0000259" key="7">
    <source>
        <dbReference type="Pfam" id="PF22600"/>
    </source>
</evidence>
<dbReference type="KEGG" id="more:E1B28_006484"/>
<accession>A0A9P7UVS9</accession>
<dbReference type="RefSeq" id="XP_043012250.1">
    <property type="nucleotide sequence ID" value="XM_043151157.1"/>
</dbReference>
<name>A0A9P7UVS9_9AGAR</name>
<dbReference type="PANTHER" id="PTHR23092">
    <property type="entry name" value="POLY(A) RNA POLYMERASE"/>
    <property type="match status" value="1"/>
</dbReference>
<dbReference type="InterPro" id="IPR043519">
    <property type="entry name" value="NT_sf"/>
</dbReference>
<dbReference type="GeneID" id="66075560"/>
<dbReference type="InterPro" id="IPR054708">
    <property type="entry name" value="MTPAP-like_central"/>
</dbReference>
<dbReference type="GO" id="GO:0005730">
    <property type="term" value="C:nucleolus"/>
    <property type="evidence" value="ECO:0007669"/>
    <property type="project" value="TreeGrafter"/>
</dbReference>
<evidence type="ECO:0000256" key="5">
    <source>
        <dbReference type="SAM" id="MobiDB-lite"/>
    </source>
</evidence>
<evidence type="ECO:0000256" key="4">
    <source>
        <dbReference type="ARBA" id="ARBA00022842"/>
    </source>
</evidence>
<dbReference type="GO" id="GO:0010605">
    <property type="term" value="P:negative regulation of macromolecule metabolic process"/>
    <property type="evidence" value="ECO:0007669"/>
    <property type="project" value="UniProtKB-ARBA"/>
</dbReference>
<dbReference type="GO" id="GO:0031123">
    <property type="term" value="P:RNA 3'-end processing"/>
    <property type="evidence" value="ECO:0007669"/>
    <property type="project" value="TreeGrafter"/>
</dbReference>
<evidence type="ECO:0000313" key="8">
    <source>
        <dbReference type="EMBL" id="KAG7095780.1"/>
    </source>
</evidence>
<dbReference type="GO" id="GO:0003729">
    <property type="term" value="F:mRNA binding"/>
    <property type="evidence" value="ECO:0007669"/>
    <property type="project" value="TreeGrafter"/>
</dbReference>
<evidence type="ECO:0000313" key="9">
    <source>
        <dbReference type="Proteomes" id="UP001049176"/>
    </source>
</evidence>
<gene>
    <name evidence="8" type="ORF">E1B28_006484</name>
</gene>
<evidence type="ECO:0000256" key="3">
    <source>
        <dbReference type="ARBA" id="ARBA00022723"/>
    </source>
</evidence>
<dbReference type="Pfam" id="PF03828">
    <property type="entry name" value="PAP_assoc"/>
    <property type="match status" value="1"/>
</dbReference>
<dbReference type="GO" id="GO:1990817">
    <property type="term" value="F:poly(A) RNA polymerase activity"/>
    <property type="evidence" value="ECO:0007669"/>
    <property type="project" value="UniProtKB-EC"/>
</dbReference>
<dbReference type="PANTHER" id="PTHR23092:SF15">
    <property type="entry name" value="INACTIVE NON-CANONICAL POLY(A) RNA POLYMERASE PROTEIN TRF4-2-RELATED"/>
    <property type="match status" value="1"/>
</dbReference>
<dbReference type="CDD" id="cd05402">
    <property type="entry name" value="NT_PAP_TUTase"/>
    <property type="match status" value="1"/>
</dbReference>
<evidence type="ECO:0000256" key="1">
    <source>
        <dbReference type="ARBA" id="ARBA00008593"/>
    </source>
</evidence>
<sequence>MQPRLTRLKQCKLTTRNFVRFLSLEAARGPHTSFQPLTNVNPTKDAVELDKEKAMKTARLIDELEKDLVHPMVRNPKKIQHKWKDNDMRLHFEILSYMNYIRASASEKRARFAIFSTLRHRIKKAFKGQVQLTIYGSIATGLELPTTDLDLSMEIQTNRQGRKGQLQVLYKLRSVLQNSGSIQDVQPRFGARVPILRGITSKNLGCIGVDITVNHEDGPKCVKAIRRYLLQMPALRPLIFVLKSLLSYRNLNDAAERGLSSYSLTCMCISFLQLNPKNRPKEWIENPYKAKSLGILLRDFLEYYAVEFPYAESYISVLQGRLLPKASVDWIQKENADLLAIECLVKHRNDVARATNRIPAIREAFKSASETLLQTSLKDKTTLGSIIPFKGLGARRPEVFPDLVISSQRLPSSASMDRLSTDKEGQQHSPSFHKLAITAREENEGKKTPKTKTQPPDRTALQKNVNVSSSTSSSQICEAFLPKGTRDGL</sequence>
<feature type="domain" description="Poly(A) RNA polymerase mitochondrial-like central palm" evidence="7">
    <location>
        <begin position="93"/>
        <end position="225"/>
    </location>
</feature>
<dbReference type="Pfam" id="PF22600">
    <property type="entry name" value="MTPAP-like_central"/>
    <property type="match status" value="1"/>
</dbReference>
<dbReference type="EMBL" id="CM032183">
    <property type="protein sequence ID" value="KAG7095780.1"/>
    <property type="molecule type" value="Genomic_DNA"/>
</dbReference>
<comment type="similarity">
    <text evidence="1">Belongs to the DNA polymerase type-B-like family.</text>
</comment>
<evidence type="ECO:0000256" key="2">
    <source>
        <dbReference type="ARBA" id="ARBA00012388"/>
    </source>
</evidence>
<dbReference type="GO" id="GO:0043634">
    <property type="term" value="P:polyadenylation-dependent ncRNA catabolic process"/>
    <property type="evidence" value="ECO:0007669"/>
    <property type="project" value="TreeGrafter"/>
</dbReference>
<feature type="region of interest" description="Disordered" evidence="5">
    <location>
        <begin position="411"/>
        <end position="489"/>
    </location>
</feature>
<proteinExistence type="inferred from homology"/>
<dbReference type="SUPFAM" id="SSF81631">
    <property type="entry name" value="PAP/OAS1 substrate-binding domain"/>
    <property type="match status" value="1"/>
</dbReference>
<dbReference type="GO" id="GO:0031499">
    <property type="term" value="C:TRAMP complex"/>
    <property type="evidence" value="ECO:0007669"/>
    <property type="project" value="TreeGrafter"/>
</dbReference>
<dbReference type="InterPro" id="IPR002058">
    <property type="entry name" value="PAP_assoc"/>
</dbReference>
<evidence type="ECO:0000259" key="6">
    <source>
        <dbReference type="Pfam" id="PF03828"/>
    </source>
</evidence>
<dbReference type="InterPro" id="IPR045862">
    <property type="entry name" value="Trf4-like"/>
</dbReference>
<keyword evidence="4" id="KW-0460">Magnesium</keyword>
<dbReference type="AlphaFoldDB" id="A0A9P7UVS9"/>
<protein>
    <recommendedName>
        <fullName evidence="2">polynucleotide adenylyltransferase</fullName>
        <ecNumber evidence="2">2.7.7.19</ecNumber>
    </recommendedName>
</protein>
<reference evidence="8" key="1">
    <citation type="journal article" date="2021" name="Genome Biol. Evol.">
        <title>The assembled and annotated genome of the fairy-ring fungus Marasmius oreades.</title>
        <authorList>
            <person name="Hiltunen M."/>
            <person name="Ament-Velasquez S.L."/>
            <person name="Johannesson H."/>
        </authorList>
    </citation>
    <scope>NUCLEOTIDE SEQUENCE</scope>
    <source>
        <strain evidence="8">03SP1</strain>
    </source>
</reference>
<comment type="caution">
    <text evidence="8">The sequence shown here is derived from an EMBL/GenBank/DDBJ whole genome shotgun (WGS) entry which is preliminary data.</text>
</comment>
<dbReference type="GO" id="GO:0046872">
    <property type="term" value="F:metal ion binding"/>
    <property type="evidence" value="ECO:0007669"/>
    <property type="project" value="UniProtKB-KW"/>
</dbReference>
<keyword evidence="3" id="KW-0479">Metal-binding</keyword>
<dbReference type="SUPFAM" id="SSF81301">
    <property type="entry name" value="Nucleotidyltransferase"/>
    <property type="match status" value="1"/>
</dbReference>
<dbReference type="Proteomes" id="UP001049176">
    <property type="component" value="Chromosome 3"/>
</dbReference>
<keyword evidence="9" id="KW-1185">Reference proteome</keyword>
<feature type="domain" description="PAP-associated" evidence="6">
    <location>
        <begin position="292"/>
        <end position="342"/>
    </location>
</feature>
<dbReference type="Gene3D" id="1.10.1410.10">
    <property type="match status" value="1"/>
</dbReference>
<dbReference type="Gene3D" id="3.30.460.10">
    <property type="entry name" value="Beta Polymerase, domain 2"/>
    <property type="match status" value="1"/>
</dbReference>